<sequence length="606" mass="67496">MIKHPEESNFTSSEVINSSEIQVEKDEVYDWDEYTQGLVLSSFYWGYATIQFFFGSLSERFGGKYMFGQSILIPAILTYFTPIIIQSGGSMALVISRALMGMSNCGTYPAISTMITEWTIPSERSKFATAIYAAFIPGMIFSTTGSALIIEHSGLGWPGAFEIFGVFGIVWFVAWGIILSSFYWGYVSTQFIYGILAERLGGKIFLGLGVLVPSLLTILTPTAVAYGGAKALIAVRVLMGMSNSAMYPSVSAMIPAWTTKADRTRFAGFIFAALIPGLIVGTVFPPLIIEHLGRGWPWVFYIFGAAGAVWFPVWLIFCYNKPSEHPFISETERLYLRQDYLDADGNEKSSETTTTREKMPTAPFRYFLLSKEFWAFVISYAGHSWVFFTMVSGLPKYMNDVVAVSIESNGYWTAVSYLCMWLCTLASSWINDQLVGRGIMTRTNSIRVLGFVSLTVPSFCILGASWAGNNTGLIVGLFVLGITMMGTAYPTIMINIMDLSPNYAGSLMAIGNGLVGLTGVFTPYVFGLLTTHRTAAEWRLVFWICLAVATLSNVYFLIFISGEAQKWNDPDYLRRKKNERNKQRIDSSFYKTIHSSINFLTCKKHH</sequence>
<reference evidence="7 8" key="1">
    <citation type="submission" date="2020-02" db="EMBL/GenBank/DDBJ databases">
        <authorList>
            <person name="Ferguson B K."/>
        </authorList>
    </citation>
    <scope>NUCLEOTIDE SEQUENCE [LARGE SCALE GENOMIC DNA]</scope>
</reference>
<feature type="transmembrane region" description="Helical" evidence="5">
    <location>
        <begin position="295"/>
        <end position="317"/>
    </location>
</feature>
<feature type="transmembrane region" description="Helical" evidence="5">
    <location>
        <begin position="411"/>
        <end position="430"/>
    </location>
</feature>
<feature type="transmembrane region" description="Helical" evidence="5">
    <location>
        <begin position="204"/>
        <end position="227"/>
    </location>
</feature>
<dbReference type="PANTHER" id="PTHR11662:SF415">
    <property type="entry name" value="AT30085P-RELATED"/>
    <property type="match status" value="1"/>
</dbReference>
<evidence type="ECO:0000256" key="2">
    <source>
        <dbReference type="ARBA" id="ARBA00022692"/>
    </source>
</evidence>
<keyword evidence="4 5" id="KW-0472">Membrane</keyword>
<dbReference type="GO" id="GO:0016020">
    <property type="term" value="C:membrane"/>
    <property type="evidence" value="ECO:0007669"/>
    <property type="project" value="UniProtKB-SubCell"/>
</dbReference>
<feature type="transmembrane region" description="Helical" evidence="5">
    <location>
        <begin position="504"/>
        <end position="526"/>
    </location>
</feature>
<feature type="transmembrane region" description="Helical" evidence="5">
    <location>
        <begin position="233"/>
        <end position="254"/>
    </location>
</feature>
<dbReference type="GO" id="GO:0006820">
    <property type="term" value="P:monoatomic anion transport"/>
    <property type="evidence" value="ECO:0007669"/>
    <property type="project" value="TreeGrafter"/>
</dbReference>
<name>A0A6H5IJE1_9HYME</name>
<dbReference type="OrthoDB" id="6730379at2759"/>
<organism evidence="7 8">
    <name type="scientific">Trichogramma brassicae</name>
    <dbReference type="NCBI Taxonomy" id="86971"/>
    <lineage>
        <taxon>Eukaryota</taxon>
        <taxon>Metazoa</taxon>
        <taxon>Ecdysozoa</taxon>
        <taxon>Arthropoda</taxon>
        <taxon>Hexapoda</taxon>
        <taxon>Insecta</taxon>
        <taxon>Pterygota</taxon>
        <taxon>Neoptera</taxon>
        <taxon>Endopterygota</taxon>
        <taxon>Hymenoptera</taxon>
        <taxon>Apocrita</taxon>
        <taxon>Proctotrupomorpha</taxon>
        <taxon>Chalcidoidea</taxon>
        <taxon>Trichogrammatidae</taxon>
        <taxon>Trichogramma</taxon>
    </lineage>
</organism>
<dbReference type="Pfam" id="PF07690">
    <property type="entry name" value="MFS_1"/>
    <property type="match status" value="2"/>
</dbReference>
<dbReference type="AlphaFoldDB" id="A0A6H5IJE1"/>
<dbReference type="InterPro" id="IPR050382">
    <property type="entry name" value="MFS_Na/Anion_cotransporter"/>
</dbReference>
<accession>A0A6H5IJE1</accession>
<feature type="transmembrane region" description="Helical" evidence="5">
    <location>
        <begin position="127"/>
        <end position="150"/>
    </location>
</feature>
<dbReference type="Gene3D" id="1.20.1250.20">
    <property type="entry name" value="MFS general substrate transporter like domains"/>
    <property type="match status" value="2"/>
</dbReference>
<proteinExistence type="predicted"/>
<feature type="transmembrane region" description="Helical" evidence="5">
    <location>
        <begin position="266"/>
        <end position="289"/>
    </location>
</feature>
<dbReference type="FunFam" id="1.20.1250.20:FF:000532">
    <property type="entry name" value="SLC (SoLute Carrier) homolog"/>
    <property type="match status" value="1"/>
</dbReference>
<feature type="transmembrane region" description="Helical" evidence="5">
    <location>
        <begin position="162"/>
        <end position="184"/>
    </location>
</feature>
<feature type="transmembrane region" description="Helical" evidence="5">
    <location>
        <begin position="446"/>
        <end position="467"/>
    </location>
</feature>
<feature type="transmembrane region" description="Helical" evidence="5">
    <location>
        <begin position="538"/>
        <end position="560"/>
    </location>
</feature>
<dbReference type="InterPro" id="IPR036259">
    <property type="entry name" value="MFS_trans_sf"/>
</dbReference>
<feature type="transmembrane region" description="Helical" evidence="5">
    <location>
        <begin position="34"/>
        <end position="54"/>
    </location>
</feature>
<keyword evidence="3 5" id="KW-1133">Transmembrane helix</keyword>
<feature type="transmembrane region" description="Helical" evidence="5">
    <location>
        <begin position="373"/>
        <end position="391"/>
    </location>
</feature>
<evidence type="ECO:0000256" key="4">
    <source>
        <dbReference type="ARBA" id="ARBA00023136"/>
    </source>
</evidence>
<keyword evidence="8" id="KW-1185">Reference proteome</keyword>
<protein>
    <recommendedName>
        <fullName evidence="6">Major facilitator superfamily (MFS) profile domain-containing protein</fullName>
    </recommendedName>
</protein>
<feature type="transmembrane region" description="Helical" evidence="5">
    <location>
        <begin position="66"/>
        <end position="85"/>
    </location>
</feature>
<evidence type="ECO:0000256" key="5">
    <source>
        <dbReference type="SAM" id="Phobius"/>
    </source>
</evidence>
<keyword evidence="2 5" id="KW-0812">Transmembrane</keyword>
<comment type="subcellular location">
    <subcellularLocation>
        <location evidence="1">Membrane</location>
        <topology evidence="1">Multi-pass membrane protein</topology>
    </subcellularLocation>
</comment>
<dbReference type="PANTHER" id="PTHR11662">
    <property type="entry name" value="SOLUTE CARRIER FAMILY 17"/>
    <property type="match status" value="1"/>
</dbReference>
<dbReference type="PROSITE" id="PS50850">
    <property type="entry name" value="MFS"/>
    <property type="match status" value="1"/>
</dbReference>
<feature type="domain" description="Major facilitator superfamily (MFS) profile" evidence="6">
    <location>
        <begin position="130"/>
        <end position="564"/>
    </location>
</feature>
<gene>
    <name evidence="7" type="ORF">TBRA_LOCUS7388</name>
</gene>
<evidence type="ECO:0000313" key="8">
    <source>
        <dbReference type="Proteomes" id="UP000479190"/>
    </source>
</evidence>
<dbReference type="InterPro" id="IPR020846">
    <property type="entry name" value="MFS_dom"/>
</dbReference>
<dbReference type="Proteomes" id="UP000479190">
    <property type="component" value="Unassembled WGS sequence"/>
</dbReference>
<evidence type="ECO:0000256" key="1">
    <source>
        <dbReference type="ARBA" id="ARBA00004141"/>
    </source>
</evidence>
<dbReference type="InterPro" id="IPR011701">
    <property type="entry name" value="MFS"/>
</dbReference>
<dbReference type="SUPFAM" id="SSF103473">
    <property type="entry name" value="MFS general substrate transporter"/>
    <property type="match status" value="2"/>
</dbReference>
<evidence type="ECO:0000259" key="6">
    <source>
        <dbReference type="PROSITE" id="PS50850"/>
    </source>
</evidence>
<evidence type="ECO:0000256" key="3">
    <source>
        <dbReference type="ARBA" id="ARBA00022989"/>
    </source>
</evidence>
<evidence type="ECO:0000313" key="7">
    <source>
        <dbReference type="EMBL" id="CAB0035494.1"/>
    </source>
</evidence>
<dbReference type="GO" id="GO:0022857">
    <property type="term" value="F:transmembrane transporter activity"/>
    <property type="evidence" value="ECO:0007669"/>
    <property type="project" value="InterPro"/>
</dbReference>
<dbReference type="EMBL" id="CADCXV010000791">
    <property type="protein sequence ID" value="CAB0035494.1"/>
    <property type="molecule type" value="Genomic_DNA"/>
</dbReference>
<feature type="transmembrane region" description="Helical" evidence="5">
    <location>
        <begin position="473"/>
        <end position="492"/>
    </location>
</feature>